<dbReference type="EMBL" id="DXGD01000297">
    <property type="protein sequence ID" value="HIX00078.1"/>
    <property type="molecule type" value="Genomic_DNA"/>
</dbReference>
<evidence type="ECO:0000313" key="2">
    <source>
        <dbReference type="Proteomes" id="UP000824151"/>
    </source>
</evidence>
<dbReference type="AlphaFoldDB" id="A0A9D1UTF4"/>
<dbReference type="Proteomes" id="UP000824151">
    <property type="component" value="Unassembled WGS sequence"/>
</dbReference>
<dbReference type="InterPro" id="IPR036249">
    <property type="entry name" value="Thioredoxin-like_sf"/>
</dbReference>
<dbReference type="SUPFAM" id="SSF52833">
    <property type="entry name" value="Thioredoxin-like"/>
    <property type="match status" value="1"/>
</dbReference>
<dbReference type="InterPro" id="IPR008554">
    <property type="entry name" value="Glutaredoxin-like"/>
</dbReference>
<protein>
    <submittedName>
        <fullName evidence="1">Glutaredoxin family protein</fullName>
    </submittedName>
</protein>
<proteinExistence type="predicted"/>
<dbReference type="Pfam" id="PF05768">
    <property type="entry name" value="Glrx-like"/>
    <property type="match status" value="1"/>
</dbReference>
<accession>A0A9D1UTF4</accession>
<gene>
    <name evidence="1" type="ORF">H9871_08020</name>
</gene>
<name>A0A9D1UTF4_9MICC</name>
<comment type="caution">
    <text evidence="1">The sequence shown here is derived from an EMBL/GenBank/DDBJ whole genome shotgun (WGS) entry which is preliminary data.</text>
</comment>
<dbReference type="Gene3D" id="3.40.30.10">
    <property type="entry name" value="Glutaredoxin"/>
    <property type="match status" value="1"/>
</dbReference>
<sequence>MDQSHSSTGPEAEIPEPLVEVLVKQECGLCEAAVSAAGDVCAEFGLVPLVTDITEDEQMLAQFAEELPVLRIDGAVRDFWRIDRTRLGRLLAERTAPQ</sequence>
<evidence type="ECO:0000313" key="1">
    <source>
        <dbReference type="EMBL" id="HIX00078.1"/>
    </source>
</evidence>
<organism evidence="1 2">
    <name type="scientific">Candidatus Nesterenkonia stercoripullorum</name>
    <dbReference type="NCBI Taxonomy" id="2838701"/>
    <lineage>
        <taxon>Bacteria</taxon>
        <taxon>Bacillati</taxon>
        <taxon>Actinomycetota</taxon>
        <taxon>Actinomycetes</taxon>
        <taxon>Micrococcales</taxon>
        <taxon>Micrococcaceae</taxon>
        <taxon>Nesterenkonia</taxon>
    </lineage>
</organism>
<reference evidence="1" key="2">
    <citation type="submission" date="2021-04" db="EMBL/GenBank/DDBJ databases">
        <authorList>
            <person name="Gilroy R."/>
        </authorList>
    </citation>
    <scope>NUCLEOTIDE SEQUENCE</scope>
    <source>
        <strain evidence="1">ChiHejej3B27-3195</strain>
    </source>
</reference>
<reference evidence="1" key="1">
    <citation type="journal article" date="2021" name="PeerJ">
        <title>Extensive microbial diversity within the chicken gut microbiome revealed by metagenomics and culture.</title>
        <authorList>
            <person name="Gilroy R."/>
            <person name="Ravi A."/>
            <person name="Getino M."/>
            <person name="Pursley I."/>
            <person name="Horton D.L."/>
            <person name="Alikhan N.F."/>
            <person name="Baker D."/>
            <person name="Gharbi K."/>
            <person name="Hall N."/>
            <person name="Watson M."/>
            <person name="Adriaenssens E.M."/>
            <person name="Foster-Nyarko E."/>
            <person name="Jarju S."/>
            <person name="Secka A."/>
            <person name="Antonio M."/>
            <person name="Oren A."/>
            <person name="Chaudhuri R.R."/>
            <person name="La Ragione R."/>
            <person name="Hildebrand F."/>
            <person name="Pallen M.J."/>
        </authorList>
    </citation>
    <scope>NUCLEOTIDE SEQUENCE</scope>
    <source>
        <strain evidence="1">ChiHejej3B27-3195</strain>
    </source>
</reference>